<evidence type="ECO:0000256" key="5">
    <source>
        <dbReference type="ARBA" id="ARBA00022692"/>
    </source>
</evidence>
<name>A0A2G3E5A3_9FIRM</name>
<evidence type="ECO:0000313" key="9">
    <source>
        <dbReference type="EMBL" id="PHU38434.1"/>
    </source>
</evidence>
<feature type="transmembrane region" description="Helical" evidence="8">
    <location>
        <begin position="160"/>
        <end position="180"/>
    </location>
</feature>
<comment type="subcellular location">
    <subcellularLocation>
        <location evidence="1">Cell membrane</location>
        <topology evidence="1">Multi-pass membrane protein</topology>
    </subcellularLocation>
</comment>
<evidence type="ECO:0000256" key="2">
    <source>
        <dbReference type="ARBA" id="ARBA00010145"/>
    </source>
</evidence>
<reference evidence="9 10" key="2">
    <citation type="submission" date="2017-10" db="EMBL/GenBank/DDBJ databases">
        <authorList>
            <person name="Banno H."/>
            <person name="Chua N.-H."/>
        </authorList>
    </citation>
    <scope>NUCLEOTIDE SEQUENCE [LARGE SCALE GENOMIC DNA]</scope>
    <source>
        <strain evidence="9 10">JK623</strain>
    </source>
</reference>
<feature type="transmembrane region" description="Helical" evidence="8">
    <location>
        <begin position="68"/>
        <end position="92"/>
    </location>
</feature>
<dbReference type="AlphaFoldDB" id="A0A2G3E5A3"/>
<evidence type="ECO:0000256" key="6">
    <source>
        <dbReference type="ARBA" id="ARBA00022989"/>
    </source>
</evidence>
<feature type="transmembrane region" description="Helical" evidence="8">
    <location>
        <begin position="37"/>
        <end position="56"/>
    </location>
</feature>
<reference evidence="9 10" key="1">
    <citation type="submission" date="2017-10" db="EMBL/GenBank/DDBJ databases">
        <title>Resolving the taxonomy of Roseburia spp., Eubacterium rectale and Agathobacter spp. through phylogenomic analysis.</title>
        <authorList>
            <person name="Sheridan P.O."/>
            <person name="Walker A.W."/>
            <person name="Duncan S.H."/>
            <person name="Scott K.P."/>
            <person name="Toole P.W.O."/>
            <person name="Luis P."/>
            <person name="Flint H.J."/>
        </authorList>
    </citation>
    <scope>NUCLEOTIDE SEQUENCE [LARGE SCALE GENOMIC DNA]</scope>
    <source>
        <strain evidence="9 10">JK623</strain>
    </source>
</reference>
<feature type="transmembrane region" description="Helical" evidence="8">
    <location>
        <begin position="6"/>
        <end position="25"/>
    </location>
</feature>
<feature type="transmembrane region" description="Helical" evidence="8">
    <location>
        <begin position="200"/>
        <end position="218"/>
    </location>
</feature>
<keyword evidence="3" id="KW-0813">Transport</keyword>
<evidence type="ECO:0000313" key="10">
    <source>
        <dbReference type="Proteomes" id="UP000224563"/>
    </source>
</evidence>
<dbReference type="InterPro" id="IPR004776">
    <property type="entry name" value="Mem_transp_PIN-like"/>
</dbReference>
<feature type="transmembrane region" description="Helical" evidence="8">
    <location>
        <begin position="104"/>
        <end position="123"/>
    </location>
</feature>
<keyword evidence="10" id="KW-1185">Reference proteome</keyword>
<dbReference type="Pfam" id="PF03547">
    <property type="entry name" value="Mem_trans"/>
    <property type="match status" value="1"/>
</dbReference>
<keyword evidence="7 8" id="KW-0472">Membrane</keyword>
<sequence>MTTFLVLLKRMIALLFMMACGYYSYKKKWVGEEGYSSLSTIVANILNPILLFNAVITADRSIGTGQIVQNLILVGIYYVLLIVLGIVIPIIIRAKGTESYQYNLMTIFSNVGFMAIPVLAALYGNGATIYIVFYVLVYNVLIYSYGLYLTVKTKGDKAKYQLKSMINPGFIGSILAILLYASGVEVGDPFTTICGYMGDATIPMSMFITGISIAKFPVREYLASVRVYIYSVIKLLIIPIAAALIIKGFPLDEMVKNVFVMEIAMPVGALVLALNRNYGANEIVTSRGIVITTILSIITIPLVSLFL</sequence>
<proteinExistence type="inferred from homology"/>
<dbReference type="InterPro" id="IPR038770">
    <property type="entry name" value="Na+/solute_symporter_sf"/>
</dbReference>
<accession>A0A2G3E5A3</accession>
<dbReference type="Gene3D" id="1.20.1530.20">
    <property type="match status" value="1"/>
</dbReference>
<dbReference type="EMBL" id="PDYG01000008">
    <property type="protein sequence ID" value="PHU38434.1"/>
    <property type="molecule type" value="Genomic_DNA"/>
</dbReference>
<feature type="transmembrane region" description="Helical" evidence="8">
    <location>
        <begin position="227"/>
        <end position="246"/>
    </location>
</feature>
<feature type="transmembrane region" description="Helical" evidence="8">
    <location>
        <begin position="129"/>
        <end position="148"/>
    </location>
</feature>
<dbReference type="Proteomes" id="UP000224563">
    <property type="component" value="Unassembled WGS sequence"/>
</dbReference>
<dbReference type="GO" id="GO:0005886">
    <property type="term" value="C:plasma membrane"/>
    <property type="evidence" value="ECO:0007669"/>
    <property type="project" value="UniProtKB-SubCell"/>
</dbReference>
<evidence type="ECO:0000256" key="7">
    <source>
        <dbReference type="ARBA" id="ARBA00023136"/>
    </source>
</evidence>
<keyword evidence="5 8" id="KW-0812">Transmembrane</keyword>
<gene>
    <name evidence="9" type="ORF">CSX02_02550</name>
</gene>
<protein>
    <recommendedName>
        <fullName evidence="11">Transporter</fullName>
    </recommendedName>
</protein>
<dbReference type="RefSeq" id="WP_031545134.1">
    <property type="nucleotide sequence ID" value="NZ_JANSWH010000051.1"/>
</dbReference>
<keyword evidence="6 8" id="KW-1133">Transmembrane helix</keyword>
<evidence type="ECO:0000256" key="1">
    <source>
        <dbReference type="ARBA" id="ARBA00004651"/>
    </source>
</evidence>
<keyword evidence="4" id="KW-1003">Cell membrane</keyword>
<comment type="similarity">
    <text evidence="2">Belongs to the auxin efflux carrier (TC 2.A.69) family.</text>
</comment>
<comment type="caution">
    <text evidence="9">The sequence shown here is derived from an EMBL/GenBank/DDBJ whole genome shotgun (WGS) entry which is preliminary data.</text>
</comment>
<evidence type="ECO:0000256" key="3">
    <source>
        <dbReference type="ARBA" id="ARBA00022448"/>
    </source>
</evidence>
<dbReference type="PANTHER" id="PTHR36838:SF1">
    <property type="entry name" value="SLR1864 PROTEIN"/>
    <property type="match status" value="1"/>
</dbReference>
<evidence type="ECO:0000256" key="4">
    <source>
        <dbReference type="ARBA" id="ARBA00022475"/>
    </source>
</evidence>
<evidence type="ECO:0000256" key="8">
    <source>
        <dbReference type="SAM" id="Phobius"/>
    </source>
</evidence>
<evidence type="ECO:0008006" key="11">
    <source>
        <dbReference type="Google" id="ProtNLM"/>
    </source>
</evidence>
<feature type="transmembrane region" description="Helical" evidence="8">
    <location>
        <begin position="287"/>
        <end position="306"/>
    </location>
</feature>
<organism evidence="9 10">
    <name type="scientific">Agathobacter ruminis</name>
    <dbReference type="NCBI Taxonomy" id="1712665"/>
    <lineage>
        <taxon>Bacteria</taxon>
        <taxon>Bacillati</taxon>
        <taxon>Bacillota</taxon>
        <taxon>Clostridia</taxon>
        <taxon>Lachnospirales</taxon>
        <taxon>Lachnospiraceae</taxon>
        <taxon>Agathobacter</taxon>
    </lineage>
</organism>
<dbReference type="PANTHER" id="PTHR36838">
    <property type="entry name" value="AUXIN EFFLUX CARRIER FAMILY PROTEIN"/>
    <property type="match status" value="1"/>
</dbReference>
<feature type="transmembrane region" description="Helical" evidence="8">
    <location>
        <begin position="258"/>
        <end position="275"/>
    </location>
</feature>
<dbReference type="GO" id="GO:0055085">
    <property type="term" value="P:transmembrane transport"/>
    <property type="evidence" value="ECO:0007669"/>
    <property type="project" value="InterPro"/>
</dbReference>